<gene>
    <name evidence="2" type="ORF">HORIV_11850</name>
</gene>
<protein>
    <submittedName>
        <fullName evidence="2">Uncharacterized protein</fullName>
    </submittedName>
</protein>
<dbReference type="Proteomes" id="UP000289555">
    <property type="component" value="Chromosome"/>
</dbReference>
<keyword evidence="1" id="KW-0175">Coiled coil</keyword>
<accession>A0ABN5WP43</accession>
<evidence type="ECO:0000313" key="2">
    <source>
        <dbReference type="EMBL" id="BBI48764.1"/>
    </source>
</evidence>
<evidence type="ECO:0000256" key="1">
    <source>
        <dbReference type="SAM" id="Coils"/>
    </source>
</evidence>
<evidence type="ECO:0000313" key="3">
    <source>
        <dbReference type="Proteomes" id="UP000289555"/>
    </source>
</evidence>
<name>A0ABN5WP43_9GAMM</name>
<organism evidence="2 3">
    <name type="scientific">Vreelandella olivaria</name>
    <dbReference type="NCBI Taxonomy" id="390919"/>
    <lineage>
        <taxon>Bacteria</taxon>
        <taxon>Pseudomonadati</taxon>
        <taxon>Pseudomonadota</taxon>
        <taxon>Gammaproteobacteria</taxon>
        <taxon>Oceanospirillales</taxon>
        <taxon>Halomonadaceae</taxon>
        <taxon>Vreelandella</taxon>
    </lineage>
</organism>
<reference evidence="3" key="1">
    <citation type="journal article" date="2019" name="Microbiol. Resour. Announc.">
        <title>Complete Genome Sequence of Halomonas olivaria, a Moderately Halophilic Bacterium Isolated from Olive Processing Effluents, Obtained by Nanopore Sequencing.</title>
        <authorList>
            <person name="Nagata S."/>
            <person name="Ii K.M."/>
            <person name="Tsukimi T."/>
            <person name="Miura M.C."/>
            <person name="Galipon J."/>
            <person name="Arakawa K."/>
        </authorList>
    </citation>
    <scope>NUCLEOTIDE SEQUENCE [LARGE SCALE GENOMIC DNA]</scope>
    <source>
        <strain evidence="3">TYRC17</strain>
    </source>
</reference>
<feature type="coiled-coil region" evidence="1">
    <location>
        <begin position="24"/>
        <end position="70"/>
    </location>
</feature>
<dbReference type="EMBL" id="AP019416">
    <property type="protein sequence ID" value="BBI48764.1"/>
    <property type="molecule type" value="Genomic_DNA"/>
</dbReference>
<keyword evidence="3" id="KW-1185">Reference proteome</keyword>
<sequence>MGVTRKEILLLKESHNISVLTQDVSEIESVFEKWKEDYESIENKSIIQEVDLIEKEILDLNNKLQSKIKEQKKS</sequence>
<proteinExistence type="predicted"/>